<dbReference type="SMART" id="SM00612">
    <property type="entry name" value="Kelch"/>
    <property type="match status" value="7"/>
</dbReference>
<gene>
    <name evidence="1" type="ORF">SCF082_LOCUS33197</name>
</gene>
<dbReference type="PANTHER" id="PTHR45632">
    <property type="entry name" value="LD33804P"/>
    <property type="match status" value="1"/>
</dbReference>
<evidence type="ECO:0000313" key="2">
    <source>
        <dbReference type="Proteomes" id="UP001642464"/>
    </source>
</evidence>
<organism evidence="1 2">
    <name type="scientific">Durusdinium trenchii</name>
    <dbReference type="NCBI Taxonomy" id="1381693"/>
    <lineage>
        <taxon>Eukaryota</taxon>
        <taxon>Sar</taxon>
        <taxon>Alveolata</taxon>
        <taxon>Dinophyceae</taxon>
        <taxon>Suessiales</taxon>
        <taxon>Symbiodiniaceae</taxon>
        <taxon>Durusdinium</taxon>
    </lineage>
</organism>
<dbReference type="InterPro" id="IPR006652">
    <property type="entry name" value="Kelch_1"/>
</dbReference>
<dbReference type="InterPro" id="IPR015915">
    <property type="entry name" value="Kelch-typ_b-propeller"/>
</dbReference>
<sequence>MELPEWLRSEPSPALEPEDGRYVLPGSFHHPPHVEELLVMVRAVWQARSKIYFEANTRSLQAGHPGCNARKAKDHLHTTIEAYRQASAATELSPAEAAIRAVLSWYNHTVRLTVCKDSWPRPELAALARGWGSAVLPPPTPCEYVEESLCWWSFGKHNKPQEWLGHGYFWRPVPAEACAEPHWCLENAAGNALQDFDLLEEGFQRLCNARVLAADRDLLRRDFPLGGMSNEQIDAWLIEEAAWLSEGQVQRIKEGDHQQLLDGADTIDGEKTRAALRMRSGGRAATFLVSNQYSIDEDGNFQAFMLDVKGLGTHKRAAISEKVTGLLGLADALRELCFQRLIQRLFDSEGGEAMGTVPYYAIIDTGLTYSGINPATGWTGERCVLLVRQRQSRLFDSYDGMNFSGVCPDPVHANGPGRRMRQMLHSWGVSAEFEPRALWHEDVETMLEDQTGIWNLQVDATCTHFMDFSDYYVLPESPLPAAWCMSEDALRRAFTLERTPTVERALAMPTLSARLWGHEDKEKAREAYDTLRKQLSQEKELRDAASVVEEGLIQPMKPKYCMCWFMELDDSPMSRWCLETAREVTTGKCFTDILATVEARFLAKLHHRRFERMKAAHPWERAAQMTDVVVSSGLAFGIGIYSGIVEVLEFSACNKAVRRPMREVLPLLRSVYPGHVYVHGGYDGQRRLKSIERLAPNGDHWEALPPMSDRRAVVAADVELFVCGGWDGERRLSQVERYNITAGCWEQLPPMLERRSHPAVATLRGRLYVCGGFDGAESLSSVECFDPVSGKWSCLPRMRERRRRAIAVVMAGKLYVCGGFDGAGQLNLAERYDPEDGKSWNLLPPHLLRRVVSAAAVIEGKLYVFGSEDDAQVVSSGERFDPKVDAWEALPPMLSRRVGAAAAAVAGCFYVCGGWDGRQRLASAERFNPSSGVWEALPPMNERRDRAAVATIADRLYVCGGFNGDSDLRSAECFDPASGAWLTLPPMQERRSSAVAVAALA</sequence>
<keyword evidence="2" id="KW-1185">Reference proteome</keyword>
<dbReference type="SUPFAM" id="SSF117281">
    <property type="entry name" value="Kelch motif"/>
    <property type="match status" value="2"/>
</dbReference>
<protein>
    <submittedName>
        <fullName evidence="1">Kelch-like protein diablo</fullName>
    </submittedName>
</protein>
<reference evidence="1 2" key="1">
    <citation type="submission" date="2024-02" db="EMBL/GenBank/DDBJ databases">
        <authorList>
            <person name="Chen Y."/>
            <person name="Shah S."/>
            <person name="Dougan E. K."/>
            <person name="Thang M."/>
            <person name="Chan C."/>
        </authorList>
    </citation>
    <scope>NUCLEOTIDE SEQUENCE [LARGE SCALE GENOMIC DNA]</scope>
</reference>
<dbReference type="Proteomes" id="UP001642464">
    <property type="component" value="Unassembled WGS sequence"/>
</dbReference>
<name>A0ABP0NPZ5_9DINO</name>
<dbReference type="EMBL" id="CAXAMM010029335">
    <property type="protein sequence ID" value="CAK9064520.1"/>
    <property type="molecule type" value="Genomic_DNA"/>
</dbReference>
<accession>A0ABP0NPZ5</accession>
<comment type="caution">
    <text evidence="1">The sequence shown here is derived from an EMBL/GenBank/DDBJ whole genome shotgun (WGS) entry which is preliminary data.</text>
</comment>
<dbReference type="Gene3D" id="2.120.10.80">
    <property type="entry name" value="Kelch-type beta propeller"/>
    <property type="match status" value="2"/>
</dbReference>
<dbReference type="Pfam" id="PF01344">
    <property type="entry name" value="Kelch_1"/>
    <property type="match status" value="7"/>
</dbReference>
<dbReference type="PANTHER" id="PTHR45632:SF26">
    <property type="entry name" value="BTB DOMAIN-CONTAINING PROTEIN"/>
    <property type="match status" value="1"/>
</dbReference>
<proteinExistence type="predicted"/>
<evidence type="ECO:0000313" key="1">
    <source>
        <dbReference type="EMBL" id="CAK9064520.1"/>
    </source>
</evidence>